<dbReference type="RefSeq" id="WP_207683078.1">
    <property type="nucleotide sequence ID" value="NZ_CP061800.1"/>
</dbReference>
<evidence type="ECO:0000313" key="1">
    <source>
        <dbReference type="EMBL" id="QTA88205.1"/>
    </source>
</evidence>
<protein>
    <submittedName>
        <fullName evidence="1">Uncharacterized protein</fullName>
    </submittedName>
</protein>
<evidence type="ECO:0000313" key="2">
    <source>
        <dbReference type="Proteomes" id="UP000663722"/>
    </source>
</evidence>
<proteinExistence type="predicted"/>
<gene>
    <name evidence="1" type="ORF">dnm_042470</name>
</gene>
<accession>A0A975BMK1</accession>
<organism evidence="1 2">
    <name type="scientific">Desulfonema magnum</name>
    <dbReference type="NCBI Taxonomy" id="45655"/>
    <lineage>
        <taxon>Bacteria</taxon>
        <taxon>Pseudomonadati</taxon>
        <taxon>Thermodesulfobacteriota</taxon>
        <taxon>Desulfobacteria</taxon>
        <taxon>Desulfobacterales</taxon>
        <taxon>Desulfococcaceae</taxon>
        <taxon>Desulfonema</taxon>
    </lineage>
</organism>
<dbReference type="AlphaFoldDB" id="A0A975BMK1"/>
<dbReference type="KEGG" id="dmm:dnm_042470"/>
<dbReference type="EMBL" id="CP061800">
    <property type="protein sequence ID" value="QTA88205.1"/>
    <property type="molecule type" value="Genomic_DNA"/>
</dbReference>
<name>A0A975BMK1_9BACT</name>
<keyword evidence="2" id="KW-1185">Reference proteome</keyword>
<dbReference type="Proteomes" id="UP000663722">
    <property type="component" value="Chromosome"/>
</dbReference>
<reference evidence="1" key="1">
    <citation type="journal article" date="2021" name="Microb. Physiol.">
        <title>Proteogenomic Insights into the Physiology of Marine, Sulfate-Reducing, Filamentous Desulfonema limicola and Desulfonema magnum.</title>
        <authorList>
            <person name="Schnaars V."/>
            <person name="Wohlbrand L."/>
            <person name="Scheve S."/>
            <person name="Hinrichs C."/>
            <person name="Reinhardt R."/>
            <person name="Rabus R."/>
        </authorList>
    </citation>
    <scope>NUCLEOTIDE SEQUENCE</scope>
    <source>
        <strain evidence="1">4be13</strain>
    </source>
</reference>
<sequence length="956" mass="108284">MEHQWMEHATLAAGKVYKSFLTEVLEAHVINDRDGGALDEKNQKKIDKGTHIDPRVLRLMSFSGKGGVAANPEKQEIYDKFYNVSLLDHILSVTRGSLLLSALDWMGQNPDMDSRMLNRRLTVMAVIGFMHDLDKDLKLPRNAPLEIENVEERMERYGIADFLKGAEVSLSASQLRYLVEKVEGTQAHRHAPDTLPPREFESLSRYVRLADQLDSTWLSSDPETGGFEGVMKCLEKDRNLQGEFLKKWKRIQLFDPHHPFLLDELQRCLSRFSLRLAGVPPLIEVHQDGYLFMLIPESRSEEIVEKAVNMLCNSLPFKLYLDVSNRGIPALYNGQPGHEELAGFIEGGLKAQELSNLFKIKRELTDQLKEPLDDLLADMGLQPRWAEKVTTQLTTLYSSFKDFEEPDKEWLYRAAHLVLLLNLKVDAKPKNAVPASSERETELLKIVKKELPDWMREIKDDASRRTLTGLCVTAMAEQDEDLLERVWGEDDGLLKQWLEGDGKRPGFNQFISGDGIEVLKGVKRRMNLLLSGQRLTVEKEKEKGRCVFTDEPVPFKKTISQAMKLYGIKVSAFSGRDNRPEVVTSDQSHTNVGFSSVAEHKLRSEVHELQGGKDNGVPTLVYSPTTGGLFGGLGLTDDKAMGAMSLYDLNRLEIKKGKVLRGFETYQSRYRMARLEKMPESLEGQVNIMRMLLNATRRMGRPIHIFRGLPTLQKAYFYYDAMPKVLVNLLGGNALGLEQIPDALKHLDIARDILEISGLGYDVLRLYAVPKTRFAAVCFSYCYLRDHDEKKPTLKKHLEKESFNYMEGNQTMSDQDKSLIRLGRAGAGIQKNPGGKSSGSDELLVFKLCLDTLNAARKVNQTDVESLVYAVASELETNLIRREKAAAKENRGKKSLREGCIEVAEIFVNNVWFGVLGGRSPSQKSRRVLSAIYRMAFLKTHKEISEKKSENKKEKK</sequence>